<sequence>MSAFTVNGSEPTYSQLSMPAGQPLGSVEILVSGTNEAITKLGSAFQDEGLLLPADFQYSGDNPLAAALQYQIRKGTFPAMQAIDNLIAQAEAIGGLSFAELEDMIVEATSNEATIIPTISANDFDIEEALSMLRSISWAYFEGRVYEIGIVTQHANLATHGVDLVPSFPGSVPPATDTLWITRRLETTTTGEVIESWNALLPAAAQQQIIAQPSLPIVPSPATQENLVGLSSPVLLTSGDSMEPASEAESDAEGGLDTITMPNTDQTGQPVRLAMSDLLVYPDPSTGAGLTDEEILNGHNYHPDTLKGDIILRLALTFKTTILMERINELYIAIKLPTRVNGSYTKRVTNAFHARMKELNPCDGNGEPFEYDTLRAQFDQYRNEQDIRKRPGSKSEYKNKGVKKEDWQVSKKPRRSKKRPAAETKDGGEVEAAAAPPLKCGRKSKKREVSPEEEDEA</sequence>
<dbReference type="Proteomes" id="UP000033647">
    <property type="component" value="Unassembled WGS sequence"/>
</dbReference>
<dbReference type="AlphaFoldDB" id="A0A0F4GJN0"/>
<comment type="caution">
    <text evidence="2">The sequence shown here is derived from an EMBL/GenBank/DDBJ whole genome shotgun (WGS) entry which is preliminary data.</text>
</comment>
<dbReference type="EMBL" id="LAFY01000482">
    <property type="protein sequence ID" value="KJX97453.1"/>
    <property type="molecule type" value="Genomic_DNA"/>
</dbReference>
<evidence type="ECO:0000313" key="2">
    <source>
        <dbReference type="EMBL" id="KJX97453.1"/>
    </source>
</evidence>
<feature type="region of interest" description="Disordered" evidence="1">
    <location>
        <begin position="382"/>
        <end position="457"/>
    </location>
</feature>
<reference evidence="2 3" key="1">
    <citation type="submission" date="2015-03" db="EMBL/GenBank/DDBJ databases">
        <title>RNA-seq based gene annotation and comparative genomics of four Zymoseptoria species reveal species-specific pathogenicity related genes and transposable element activity.</title>
        <authorList>
            <person name="Grandaubert J."/>
            <person name="Bhattacharyya A."/>
            <person name="Stukenbrock E.H."/>
        </authorList>
    </citation>
    <scope>NUCLEOTIDE SEQUENCE [LARGE SCALE GENOMIC DNA]</scope>
    <source>
        <strain evidence="2 3">Zb18110</strain>
    </source>
</reference>
<name>A0A0F4GJN0_9PEZI</name>
<feature type="compositionally biased region" description="Basic and acidic residues" evidence="1">
    <location>
        <begin position="382"/>
        <end position="409"/>
    </location>
</feature>
<organism evidence="2 3">
    <name type="scientific">Zymoseptoria brevis</name>
    <dbReference type="NCBI Taxonomy" id="1047168"/>
    <lineage>
        <taxon>Eukaryota</taxon>
        <taxon>Fungi</taxon>
        <taxon>Dikarya</taxon>
        <taxon>Ascomycota</taxon>
        <taxon>Pezizomycotina</taxon>
        <taxon>Dothideomycetes</taxon>
        <taxon>Dothideomycetidae</taxon>
        <taxon>Mycosphaerellales</taxon>
        <taxon>Mycosphaerellaceae</taxon>
        <taxon>Zymoseptoria</taxon>
    </lineage>
</organism>
<proteinExistence type="predicted"/>
<feature type="region of interest" description="Disordered" evidence="1">
    <location>
        <begin position="238"/>
        <end position="264"/>
    </location>
</feature>
<evidence type="ECO:0000313" key="3">
    <source>
        <dbReference type="Proteomes" id="UP000033647"/>
    </source>
</evidence>
<protein>
    <submittedName>
        <fullName evidence="2">Uncharacterized protein</fullName>
    </submittedName>
</protein>
<dbReference type="OrthoDB" id="10401227at2759"/>
<evidence type="ECO:0000256" key="1">
    <source>
        <dbReference type="SAM" id="MobiDB-lite"/>
    </source>
</evidence>
<accession>A0A0F4GJN0</accession>
<keyword evidence="3" id="KW-1185">Reference proteome</keyword>
<gene>
    <name evidence="2" type="ORF">TI39_contig490g00011</name>
</gene>